<name>A0A2K4ZBJ9_9FIRM</name>
<keyword evidence="3" id="KW-1185">Reference proteome</keyword>
<dbReference type="SUPFAM" id="SSF55729">
    <property type="entry name" value="Acyl-CoA N-acyltransferases (Nat)"/>
    <property type="match status" value="1"/>
</dbReference>
<dbReference type="PROSITE" id="PS51186">
    <property type="entry name" value="GNAT"/>
    <property type="match status" value="1"/>
</dbReference>
<dbReference type="OrthoDB" id="9794566at2"/>
<dbReference type="EMBL" id="OFSM01000002">
    <property type="protein sequence ID" value="SOY27830.1"/>
    <property type="molecule type" value="Genomic_DNA"/>
</dbReference>
<evidence type="ECO:0000313" key="2">
    <source>
        <dbReference type="EMBL" id="SOY27830.1"/>
    </source>
</evidence>
<dbReference type="Gene3D" id="3.40.630.30">
    <property type="match status" value="1"/>
</dbReference>
<dbReference type="Proteomes" id="UP000236311">
    <property type="component" value="Unassembled WGS sequence"/>
</dbReference>
<sequence>MDYAEGGGEKGPSLVFHVKLHEKSWEEELEPMIEGIRSGTVPQRWIITPDATPWNVIPLLESKGFQNLSSQAEGPEPGMLLHKNDFRPYFPADGDVICRRVRTKEDFRIWVDVVNTALHGWEMIDAEHYAVWLEKENLRFYLCEMDGKPVSTASTIRTGDTASLEFVSTIQEYRRRKAAISICSQALGELFENGVRAVTLSGSEEAVELYRKLGFHDCFHNIIMQYDIPV</sequence>
<proteinExistence type="predicted"/>
<organism evidence="2 3">
    <name type="scientific">Acetatifactor muris</name>
    <dbReference type="NCBI Taxonomy" id="879566"/>
    <lineage>
        <taxon>Bacteria</taxon>
        <taxon>Bacillati</taxon>
        <taxon>Bacillota</taxon>
        <taxon>Clostridia</taxon>
        <taxon>Lachnospirales</taxon>
        <taxon>Lachnospiraceae</taxon>
        <taxon>Acetatifactor</taxon>
    </lineage>
</organism>
<dbReference type="InterPro" id="IPR016181">
    <property type="entry name" value="Acyl_CoA_acyltransferase"/>
</dbReference>
<dbReference type="InterPro" id="IPR000182">
    <property type="entry name" value="GNAT_dom"/>
</dbReference>
<dbReference type="Pfam" id="PF00583">
    <property type="entry name" value="Acetyltransf_1"/>
    <property type="match status" value="1"/>
</dbReference>
<protein>
    <submittedName>
        <fullName evidence="2">Acetyltransferase (GNAT) family protein</fullName>
    </submittedName>
</protein>
<feature type="domain" description="N-acetyltransferase" evidence="1">
    <location>
        <begin position="96"/>
        <end position="229"/>
    </location>
</feature>
<evidence type="ECO:0000259" key="1">
    <source>
        <dbReference type="PROSITE" id="PS51186"/>
    </source>
</evidence>
<dbReference type="RefSeq" id="WP_103237931.1">
    <property type="nucleotide sequence ID" value="NZ_JANJZD010000002.1"/>
</dbReference>
<dbReference type="AlphaFoldDB" id="A0A2K4ZBJ9"/>
<dbReference type="GO" id="GO:0016747">
    <property type="term" value="F:acyltransferase activity, transferring groups other than amino-acyl groups"/>
    <property type="evidence" value="ECO:0007669"/>
    <property type="project" value="InterPro"/>
</dbReference>
<gene>
    <name evidence="2" type="ORF">AMURIS_00535</name>
</gene>
<keyword evidence="2" id="KW-0808">Transferase</keyword>
<accession>A0A2K4ZBJ9</accession>
<evidence type="ECO:0000313" key="3">
    <source>
        <dbReference type="Proteomes" id="UP000236311"/>
    </source>
</evidence>
<reference evidence="2 3" key="1">
    <citation type="submission" date="2018-01" db="EMBL/GenBank/DDBJ databases">
        <authorList>
            <person name="Gaut B.S."/>
            <person name="Morton B.R."/>
            <person name="Clegg M.T."/>
            <person name="Duvall M.R."/>
        </authorList>
    </citation>
    <scope>NUCLEOTIDE SEQUENCE [LARGE SCALE GENOMIC DNA]</scope>
    <source>
        <strain evidence="2">GP69</strain>
    </source>
</reference>